<dbReference type="EMBL" id="JAADJG010000616">
    <property type="protein sequence ID" value="KAF4441803.1"/>
    <property type="molecule type" value="Genomic_DNA"/>
</dbReference>
<gene>
    <name evidence="1" type="ORF">F53441_11930</name>
</gene>
<dbReference type="OrthoDB" id="5062850at2759"/>
<proteinExistence type="predicted"/>
<keyword evidence="2" id="KW-1185">Reference proteome</keyword>
<evidence type="ECO:0000313" key="2">
    <source>
        <dbReference type="Proteomes" id="UP000605986"/>
    </source>
</evidence>
<protein>
    <submittedName>
        <fullName evidence="1">Uncharacterized protein</fullName>
    </submittedName>
</protein>
<organism evidence="1 2">
    <name type="scientific">Fusarium austroafricanum</name>
    <dbReference type="NCBI Taxonomy" id="2364996"/>
    <lineage>
        <taxon>Eukaryota</taxon>
        <taxon>Fungi</taxon>
        <taxon>Dikarya</taxon>
        <taxon>Ascomycota</taxon>
        <taxon>Pezizomycotina</taxon>
        <taxon>Sordariomycetes</taxon>
        <taxon>Hypocreomycetidae</taxon>
        <taxon>Hypocreales</taxon>
        <taxon>Nectriaceae</taxon>
        <taxon>Fusarium</taxon>
        <taxon>Fusarium concolor species complex</taxon>
    </lineage>
</organism>
<reference evidence="1" key="1">
    <citation type="submission" date="2020-01" db="EMBL/GenBank/DDBJ databases">
        <title>Identification and distribution of gene clusters putatively required for synthesis of sphingolipid metabolism inhibitors in phylogenetically diverse species of the filamentous fungus Fusarium.</title>
        <authorList>
            <person name="Kim H.-S."/>
            <person name="Busman M."/>
            <person name="Brown D.W."/>
            <person name="Divon H."/>
            <person name="Uhlig S."/>
            <person name="Proctor R.H."/>
        </authorList>
    </citation>
    <scope>NUCLEOTIDE SEQUENCE</scope>
    <source>
        <strain evidence="1">NRRL 53441</strain>
    </source>
</reference>
<evidence type="ECO:0000313" key="1">
    <source>
        <dbReference type="EMBL" id="KAF4441803.1"/>
    </source>
</evidence>
<name>A0A8H4K308_9HYPO</name>
<sequence>MALKHNLTTLPSEIRQQIFTEYFRADKGYVYDAQSDKLKIADEARTPIDLSLRYTCRSIADDTRKIPLSINPIRFLTAFREEWRSLAGCFNVAATVYYWFEQDFVLHLAKFITPEMYSQLDSKFPTFRPKLASQLALHRAKVESVLAARRAGSSEEEVQAQDSQFDSDPLGPGLCLSLKRCLRRYIDLPSESLPFSYRSFGSIHETRADFLPGREQAWDEKSEDVRAAVSYCLRLIAQQKPDEFSKYVYGAFPHWAGKYSTQDFLNPRLNYWEIPAREDVARMLEMLNIGDHVWQFPDMWFYHPNSFYERDEDEYPARHLFPDAYLDPLKLGKRFDVRGREKIAFSATAAAIRFLGRLPLEQRTQIRRLTLQENSKSVNVPSLHAQGLVPFFKENPMLRVERRVSVFGCIYDKNPSLRYTMREWSTTDHIPYPISPGRFNSSVSCWLLDALAVLVSGIPAESFTFVLDGGSHGDFCTELFQTYIHKAIAESKAYFICLESGIFESFRPEAFHEKEFHYTMDARFDGAVQHLVNQTSILRSDFNPGVPEDFELFVEESKALRGGDNYDRWIIRARDPWIEKPDDLHDDVMTIPEFEIQTWDDYLEAKGVKESEIEKEES</sequence>
<comment type="caution">
    <text evidence="1">The sequence shown here is derived from an EMBL/GenBank/DDBJ whole genome shotgun (WGS) entry which is preliminary data.</text>
</comment>
<accession>A0A8H4K308</accession>
<dbReference type="AlphaFoldDB" id="A0A8H4K308"/>
<dbReference type="Proteomes" id="UP000605986">
    <property type="component" value="Unassembled WGS sequence"/>
</dbReference>